<dbReference type="SUPFAM" id="SSF51735">
    <property type="entry name" value="NAD(P)-binding Rossmann-fold domains"/>
    <property type="match status" value="1"/>
</dbReference>
<dbReference type="PRINTS" id="PR00081">
    <property type="entry name" value="GDHRDH"/>
</dbReference>
<dbReference type="PRINTS" id="PR00080">
    <property type="entry name" value="SDRFAMILY"/>
</dbReference>
<sequence length="292" mass="32437">MKLKWRPPKFVIGLSVLGTAVGGIVLAKEFIGGSNYSGKERLDNKTVIVTGANCGIGKETALEMAKRGANVVLACRNMRKCKAVNCKNYDRLDILINNAGVMRCKKSFTKEGFEMQFGTNHLGHFLLTMLLLDKLKESKPSRIVNVASVAHMRGTINFADLNGEKSYDPADAYNQSKLANVLFTFELADKLKGTGVTCNAVHPGIVNTDIIRHLSYANSWLANFFVKPFMWLLLKTPRQGAQTTINAALNENLVNVSGKYFSNQKEREPSDQSRDKAIAQRLWAISDKWTDM</sequence>
<dbReference type="OrthoDB" id="191139at2759"/>
<dbReference type="Pfam" id="PF00106">
    <property type="entry name" value="adh_short"/>
    <property type="match status" value="2"/>
</dbReference>
<keyword evidence="1" id="KW-0560">Oxidoreductase</keyword>
<comment type="similarity">
    <text evidence="2">Belongs to the short-chain dehydrogenases/reductases (SDR) family.</text>
</comment>
<gene>
    <name evidence="3" type="primary">Rdh13</name>
    <name evidence="3" type="ORF">Anas_00793</name>
</gene>
<protein>
    <submittedName>
        <fullName evidence="3">Retinol dehydrogenase 13</fullName>
    </submittedName>
</protein>
<proteinExistence type="inferred from homology"/>
<dbReference type="InterPro" id="IPR036291">
    <property type="entry name" value="NAD(P)-bd_dom_sf"/>
</dbReference>
<dbReference type="PANTHER" id="PTHR43157">
    <property type="entry name" value="PHOSPHATIDYLINOSITOL-GLYCAN BIOSYNTHESIS CLASS F PROTEIN-RELATED"/>
    <property type="match status" value="1"/>
</dbReference>
<organism evidence="3 4">
    <name type="scientific">Armadillidium nasatum</name>
    <dbReference type="NCBI Taxonomy" id="96803"/>
    <lineage>
        <taxon>Eukaryota</taxon>
        <taxon>Metazoa</taxon>
        <taxon>Ecdysozoa</taxon>
        <taxon>Arthropoda</taxon>
        <taxon>Crustacea</taxon>
        <taxon>Multicrustacea</taxon>
        <taxon>Malacostraca</taxon>
        <taxon>Eumalacostraca</taxon>
        <taxon>Peracarida</taxon>
        <taxon>Isopoda</taxon>
        <taxon>Oniscidea</taxon>
        <taxon>Crinocheta</taxon>
        <taxon>Armadillidiidae</taxon>
        <taxon>Armadillidium</taxon>
    </lineage>
</organism>
<reference evidence="3 4" key="1">
    <citation type="journal article" date="2019" name="PLoS Biol.">
        <title>Sex chromosomes control vertical transmission of feminizing Wolbachia symbionts in an isopod.</title>
        <authorList>
            <person name="Becking T."/>
            <person name="Chebbi M.A."/>
            <person name="Giraud I."/>
            <person name="Moumen B."/>
            <person name="Laverre T."/>
            <person name="Caubet Y."/>
            <person name="Peccoud J."/>
            <person name="Gilbert C."/>
            <person name="Cordaux R."/>
        </authorList>
    </citation>
    <scope>NUCLEOTIDE SEQUENCE [LARGE SCALE GENOMIC DNA]</scope>
    <source>
        <strain evidence="3">ANa2</strain>
        <tissue evidence="3">Whole body excluding digestive tract and cuticle</tissue>
    </source>
</reference>
<evidence type="ECO:0000256" key="1">
    <source>
        <dbReference type="ARBA" id="ARBA00023002"/>
    </source>
</evidence>
<name>A0A5N5SXQ7_9CRUS</name>
<keyword evidence="4" id="KW-1185">Reference proteome</keyword>
<evidence type="ECO:0000313" key="3">
    <source>
        <dbReference type="EMBL" id="KAB7499003.1"/>
    </source>
</evidence>
<evidence type="ECO:0000313" key="4">
    <source>
        <dbReference type="Proteomes" id="UP000326759"/>
    </source>
</evidence>
<dbReference type="InterPro" id="IPR002347">
    <property type="entry name" value="SDR_fam"/>
</dbReference>
<comment type="caution">
    <text evidence="3">The sequence shown here is derived from an EMBL/GenBank/DDBJ whole genome shotgun (WGS) entry which is preliminary data.</text>
</comment>
<dbReference type="PANTHER" id="PTHR43157:SF31">
    <property type="entry name" value="PHOSPHATIDYLINOSITOL-GLYCAN BIOSYNTHESIS CLASS F PROTEIN"/>
    <property type="match status" value="1"/>
</dbReference>
<dbReference type="AlphaFoldDB" id="A0A5N5SXQ7"/>
<evidence type="ECO:0000256" key="2">
    <source>
        <dbReference type="RuleBase" id="RU000363"/>
    </source>
</evidence>
<dbReference type="Gene3D" id="3.40.50.720">
    <property type="entry name" value="NAD(P)-binding Rossmann-like Domain"/>
    <property type="match status" value="1"/>
</dbReference>
<accession>A0A5N5SXQ7</accession>
<dbReference type="GO" id="GO:0016491">
    <property type="term" value="F:oxidoreductase activity"/>
    <property type="evidence" value="ECO:0007669"/>
    <property type="project" value="UniProtKB-KW"/>
</dbReference>
<dbReference type="EMBL" id="SEYY01018778">
    <property type="protein sequence ID" value="KAB7499003.1"/>
    <property type="molecule type" value="Genomic_DNA"/>
</dbReference>
<dbReference type="Proteomes" id="UP000326759">
    <property type="component" value="Unassembled WGS sequence"/>
</dbReference>